<dbReference type="EMBL" id="GGEC01077386">
    <property type="protein sequence ID" value="MBX57870.1"/>
    <property type="molecule type" value="Transcribed_RNA"/>
</dbReference>
<reference evidence="1" key="1">
    <citation type="submission" date="2018-02" db="EMBL/GenBank/DDBJ databases">
        <title>Rhizophora mucronata_Transcriptome.</title>
        <authorList>
            <person name="Meera S.P."/>
            <person name="Sreeshan A."/>
            <person name="Augustine A."/>
        </authorList>
    </citation>
    <scope>NUCLEOTIDE SEQUENCE</scope>
    <source>
        <tissue evidence="1">Leaf</tissue>
    </source>
</reference>
<name>A0A2P2PT13_RHIMU</name>
<accession>A0A2P2PT13</accession>
<proteinExistence type="predicted"/>
<organism evidence="1">
    <name type="scientific">Rhizophora mucronata</name>
    <name type="common">Asiatic mangrove</name>
    <dbReference type="NCBI Taxonomy" id="61149"/>
    <lineage>
        <taxon>Eukaryota</taxon>
        <taxon>Viridiplantae</taxon>
        <taxon>Streptophyta</taxon>
        <taxon>Embryophyta</taxon>
        <taxon>Tracheophyta</taxon>
        <taxon>Spermatophyta</taxon>
        <taxon>Magnoliopsida</taxon>
        <taxon>eudicotyledons</taxon>
        <taxon>Gunneridae</taxon>
        <taxon>Pentapetalae</taxon>
        <taxon>rosids</taxon>
        <taxon>fabids</taxon>
        <taxon>Malpighiales</taxon>
        <taxon>Rhizophoraceae</taxon>
        <taxon>Rhizophora</taxon>
    </lineage>
</organism>
<dbReference type="AlphaFoldDB" id="A0A2P2PT13"/>
<evidence type="ECO:0000313" key="1">
    <source>
        <dbReference type="EMBL" id="MBX57870.1"/>
    </source>
</evidence>
<sequence>MTFVSNLSIFFIPLITYLNSKQCISEGHVDLYNNWK</sequence>
<protein>
    <submittedName>
        <fullName evidence="1">Uncharacterized protein</fullName>
    </submittedName>
</protein>